<accession>A0A0B5ATW6</accession>
<proteinExistence type="predicted"/>
<dbReference type="KEGG" id="jeo:JMA_27010"/>
<evidence type="ECO:0000313" key="7">
    <source>
        <dbReference type="Proteomes" id="UP000031449"/>
    </source>
</evidence>
<keyword evidence="7" id="KW-1185">Reference proteome</keyword>
<dbReference type="OrthoDB" id="2353897at2"/>
<keyword evidence="4 5" id="KW-0472">Membrane</keyword>
<sequence length="71" mass="7786">MKKSTAGHIRLGVLLFALINQGLVLAGYSPLPFSDQEVELFLSTVFTAVSSMVAWWYNNPVTKQGKAKEGE</sequence>
<evidence type="ECO:0000256" key="3">
    <source>
        <dbReference type="ARBA" id="ARBA00022989"/>
    </source>
</evidence>
<dbReference type="EMBL" id="CP009416">
    <property type="protein sequence ID" value="AJD92018.1"/>
    <property type="molecule type" value="Genomic_DNA"/>
</dbReference>
<feature type="transmembrane region" description="Helical" evidence="5">
    <location>
        <begin position="7"/>
        <end position="28"/>
    </location>
</feature>
<comment type="subcellular location">
    <subcellularLocation>
        <location evidence="1">Membrane</location>
    </subcellularLocation>
</comment>
<dbReference type="BioCyc" id="JESP1508404:G14D9-11981-MONOMER"/>
<feature type="transmembrane region" description="Helical" evidence="5">
    <location>
        <begin position="40"/>
        <end position="58"/>
    </location>
</feature>
<reference evidence="6 7" key="1">
    <citation type="submission" date="2014-08" db="EMBL/GenBank/DDBJ databases">
        <title>Complete genome of a marine bacteria Jeotgalibacillus malaysiensis.</title>
        <authorList>
            <person name="Yaakop A.S."/>
            <person name="Chan K.-G."/>
            <person name="Goh K.M."/>
        </authorList>
    </citation>
    <scope>NUCLEOTIDE SEQUENCE [LARGE SCALE GENOMIC DNA]</scope>
    <source>
        <strain evidence="6 7">D5</strain>
    </source>
</reference>
<dbReference type="InterPro" id="IPR006479">
    <property type="entry name" value="Holin"/>
</dbReference>
<evidence type="ECO:0000313" key="6">
    <source>
        <dbReference type="EMBL" id="AJD92018.1"/>
    </source>
</evidence>
<dbReference type="STRING" id="1508404.JMA_27010"/>
<evidence type="ECO:0000256" key="4">
    <source>
        <dbReference type="ARBA" id="ARBA00023136"/>
    </source>
</evidence>
<keyword evidence="3 5" id="KW-1133">Transmembrane helix</keyword>
<dbReference type="NCBIfam" id="TIGR01592">
    <property type="entry name" value="holin_SPP1"/>
    <property type="match status" value="1"/>
</dbReference>
<keyword evidence="2 5" id="KW-0812">Transmembrane</keyword>
<dbReference type="GO" id="GO:0016020">
    <property type="term" value="C:membrane"/>
    <property type="evidence" value="ECO:0007669"/>
    <property type="project" value="UniProtKB-SubCell"/>
</dbReference>
<organism evidence="6 7">
    <name type="scientific">Jeotgalibacillus malaysiensis</name>
    <dbReference type="NCBI Taxonomy" id="1508404"/>
    <lineage>
        <taxon>Bacteria</taxon>
        <taxon>Bacillati</taxon>
        <taxon>Bacillota</taxon>
        <taxon>Bacilli</taxon>
        <taxon>Bacillales</taxon>
        <taxon>Caryophanaceae</taxon>
        <taxon>Jeotgalibacillus</taxon>
    </lineage>
</organism>
<dbReference type="HOGENOM" id="CLU_174074_2_1_9"/>
<dbReference type="Proteomes" id="UP000031449">
    <property type="component" value="Chromosome"/>
</dbReference>
<evidence type="ECO:0000256" key="5">
    <source>
        <dbReference type="SAM" id="Phobius"/>
    </source>
</evidence>
<evidence type="ECO:0000256" key="1">
    <source>
        <dbReference type="ARBA" id="ARBA00004370"/>
    </source>
</evidence>
<name>A0A0B5ATW6_9BACL</name>
<protein>
    <submittedName>
        <fullName evidence="6">Holin, SPP1 family</fullName>
    </submittedName>
</protein>
<dbReference type="Pfam" id="PF04688">
    <property type="entry name" value="Holin_SPP1"/>
    <property type="match status" value="1"/>
</dbReference>
<dbReference type="AlphaFoldDB" id="A0A0B5ATW6"/>
<evidence type="ECO:0000256" key="2">
    <source>
        <dbReference type="ARBA" id="ARBA00022692"/>
    </source>
</evidence>
<gene>
    <name evidence="6" type="ORF">JMA_27010</name>
</gene>